<feature type="compositionally biased region" description="Basic and acidic residues" evidence="1">
    <location>
        <begin position="394"/>
        <end position="404"/>
    </location>
</feature>
<evidence type="ECO:0000256" key="2">
    <source>
        <dbReference type="SAM" id="Phobius"/>
    </source>
</evidence>
<keyword evidence="2" id="KW-1133">Transmembrane helix</keyword>
<protein>
    <recommendedName>
        <fullName evidence="3">Peptidase M56 domain-containing protein</fullName>
    </recommendedName>
</protein>
<feature type="transmembrane region" description="Helical" evidence="2">
    <location>
        <begin position="6"/>
        <end position="25"/>
    </location>
</feature>
<feature type="compositionally biased region" description="Polar residues" evidence="1">
    <location>
        <begin position="120"/>
        <end position="139"/>
    </location>
</feature>
<dbReference type="Proteomes" id="UP000606193">
    <property type="component" value="Unassembled WGS sequence"/>
</dbReference>
<keyword evidence="5" id="KW-1185">Reference proteome</keyword>
<sequence length="884" mass="101594">MVFRLFMGILQMGIDASVVIALVLLARMLLGKAPKKYAYLLWIIVGIQLVCPVKIASPFSVYNLLPQNSDRMEQSLEKYTGVSWQNVRMTGKKSSQKKSTSDDQNKAQTDTVPNDGQADQMGSTDSSAKLQTASQNESVKNTDKESENIYDNMSGDMAEETSPNQTEAFSPVLLRRILYGAAYLWLVVLCVILFVNIILYLRMKGRVATAVRMQDNVYECDAIPSPFVMGLLSPRIYIPFRLGEQEKDYIINHEKYHIRRRDNLVKAAAFLLCSVYWFQPLVWLSYFLMIRDMEMSCDEYVLQNSPEDIRAVYSESLLQFATNRRNPGLGMLTFGETDTRRRVKHVMKFHKHAKWIGAVAVVVILAVGIFGLTNAVNSGKDTGKTSPETTGAAEEQKGNDQKESDGLPVIRVLDMLGEVPAPGEMQGGWYGDILRERFGVKLYIMAYDYAKNIDEQLKSADIVIWENSTNPDYLLAQHQGLIGDIHLSDQTYRRSVMAISKTTKQKQLCQKLLTYFDSPKAVMEANYGPEKLCWYYKGHKAYLTDVGVKCQKKQTYKLDTGISAPETYESGHRMISYIPYDTDAIDPNTGEAYEVLYDTYRTEQSKKKDMYPFFIETSDKKCAGSGEILNFTKGVYSIRATYHMDGFEAFGTRTLDEWQLKQVSEWLDETYYQRRKKPDPDNSEDELWSQKAFRTYYVTYELTYIWGNRAQMRYYPGMRIFRWNEDTWYDGLGNAVGRTSFPADQFQRGSGKDKTKFYIYDKTYDMRKQDAGVESIISCKMMNACVAVYCRMKEGEETCFIYDCKERRFVRKMQGIIWEDSMYISENGVIRNYAGEKTGHVSLRQGEKISAFYENPDHKKQWMVQLTDTETGDIRDVKADIKMD</sequence>
<dbReference type="Pfam" id="PF05569">
    <property type="entry name" value="Peptidase_M56"/>
    <property type="match status" value="1"/>
</dbReference>
<dbReference type="Gene3D" id="3.40.190.10">
    <property type="entry name" value="Periplasmic binding protein-like II"/>
    <property type="match status" value="1"/>
</dbReference>
<keyword evidence="2" id="KW-0812">Transmembrane</keyword>
<evidence type="ECO:0000256" key="1">
    <source>
        <dbReference type="SAM" id="MobiDB-lite"/>
    </source>
</evidence>
<gene>
    <name evidence="4" type="ORF">H8704_07510</name>
</gene>
<dbReference type="PANTHER" id="PTHR34978:SF3">
    <property type="entry name" value="SLR0241 PROTEIN"/>
    <property type="match status" value="1"/>
</dbReference>
<dbReference type="EMBL" id="JACRSX010000007">
    <property type="protein sequence ID" value="MBC8562474.1"/>
    <property type="molecule type" value="Genomic_DNA"/>
</dbReference>
<dbReference type="CDD" id="cd07341">
    <property type="entry name" value="M56_BlaR1_MecR1_like"/>
    <property type="match status" value="1"/>
</dbReference>
<evidence type="ECO:0000313" key="5">
    <source>
        <dbReference type="Proteomes" id="UP000606193"/>
    </source>
</evidence>
<feature type="region of interest" description="Disordered" evidence="1">
    <location>
        <begin position="380"/>
        <end position="404"/>
    </location>
</feature>
<feature type="transmembrane region" description="Helical" evidence="2">
    <location>
        <begin position="355"/>
        <end position="376"/>
    </location>
</feature>
<accession>A0ABR7N1G0</accession>
<evidence type="ECO:0000313" key="4">
    <source>
        <dbReference type="EMBL" id="MBC8562474.1"/>
    </source>
</evidence>
<evidence type="ECO:0000259" key="3">
    <source>
        <dbReference type="Pfam" id="PF05569"/>
    </source>
</evidence>
<organism evidence="4 5">
    <name type="scientific">Jutongia huaianensis</name>
    <dbReference type="NCBI Taxonomy" id="2763668"/>
    <lineage>
        <taxon>Bacteria</taxon>
        <taxon>Bacillati</taxon>
        <taxon>Bacillota</taxon>
        <taxon>Clostridia</taxon>
        <taxon>Lachnospirales</taxon>
        <taxon>Lachnospiraceae</taxon>
        <taxon>Jutongia</taxon>
    </lineage>
</organism>
<feature type="transmembrane region" description="Helical" evidence="2">
    <location>
        <begin position="177"/>
        <end position="201"/>
    </location>
</feature>
<reference evidence="4 5" key="1">
    <citation type="submission" date="2020-08" db="EMBL/GenBank/DDBJ databases">
        <title>Genome public.</title>
        <authorList>
            <person name="Liu C."/>
            <person name="Sun Q."/>
        </authorList>
    </citation>
    <scope>NUCLEOTIDE SEQUENCE [LARGE SCALE GENOMIC DNA]</scope>
    <source>
        <strain evidence="4 5">NSJ-37</strain>
    </source>
</reference>
<feature type="compositionally biased region" description="Polar residues" evidence="1">
    <location>
        <begin position="380"/>
        <end position="389"/>
    </location>
</feature>
<proteinExistence type="predicted"/>
<dbReference type="InterPro" id="IPR008756">
    <property type="entry name" value="Peptidase_M56"/>
</dbReference>
<feature type="region of interest" description="Disordered" evidence="1">
    <location>
        <begin position="88"/>
        <end position="149"/>
    </location>
</feature>
<dbReference type="InterPro" id="IPR052173">
    <property type="entry name" value="Beta-lactam_resp_regulator"/>
</dbReference>
<feature type="transmembrane region" description="Helical" evidence="2">
    <location>
        <begin position="37"/>
        <end position="56"/>
    </location>
</feature>
<feature type="domain" description="Peptidase M56" evidence="3">
    <location>
        <begin position="136"/>
        <end position="345"/>
    </location>
</feature>
<keyword evidence="2" id="KW-0472">Membrane</keyword>
<dbReference type="RefSeq" id="WP_249297852.1">
    <property type="nucleotide sequence ID" value="NZ_JACRSX010000007.1"/>
</dbReference>
<name>A0ABR7N1G0_9FIRM</name>
<comment type="caution">
    <text evidence="4">The sequence shown here is derived from an EMBL/GenBank/DDBJ whole genome shotgun (WGS) entry which is preliminary data.</text>
</comment>
<feature type="transmembrane region" description="Helical" evidence="2">
    <location>
        <begin position="264"/>
        <end position="286"/>
    </location>
</feature>
<dbReference type="PANTHER" id="PTHR34978">
    <property type="entry name" value="POSSIBLE SENSOR-TRANSDUCER PROTEIN BLAR"/>
    <property type="match status" value="1"/>
</dbReference>